<accession>A0ABV3FIV8</accession>
<dbReference type="RefSeq" id="WP_357987274.1">
    <property type="nucleotide sequence ID" value="NZ_JBFAIH010000031.1"/>
</dbReference>
<gene>
    <name evidence="1" type="ORF">AB0H72_33150</name>
</gene>
<protein>
    <submittedName>
        <fullName evidence="1">Uncharacterized protein</fullName>
    </submittedName>
</protein>
<reference evidence="1 2" key="1">
    <citation type="submission" date="2024-06" db="EMBL/GenBank/DDBJ databases">
        <title>The Natural Products Discovery Center: Release of the First 8490 Sequenced Strains for Exploring Actinobacteria Biosynthetic Diversity.</title>
        <authorList>
            <person name="Kalkreuter E."/>
            <person name="Kautsar S.A."/>
            <person name="Yang D."/>
            <person name="Bader C.D."/>
            <person name="Teijaro C.N."/>
            <person name="Fluegel L."/>
            <person name="Davis C.M."/>
            <person name="Simpson J.R."/>
            <person name="Lauterbach L."/>
            <person name="Steele A.D."/>
            <person name="Gui C."/>
            <person name="Meng S."/>
            <person name="Li G."/>
            <person name="Viehrig K."/>
            <person name="Ye F."/>
            <person name="Su P."/>
            <person name="Kiefer A.F."/>
            <person name="Nichols A."/>
            <person name="Cepeda A.J."/>
            <person name="Yan W."/>
            <person name="Fan B."/>
            <person name="Jiang Y."/>
            <person name="Adhikari A."/>
            <person name="Zheng C.-J."/>
            <person name="Schuster L."/>
            <person name="Cowan T.M."/>
            <person name="Smanski M.J."/>
            <person name="Chevrette M.G."/>
            <person name="De Carvalho L.P.S."/>
            <person name="Shen B."/>
        </authorList>
    </citation>
    <scope>NUCLEOTIDE SEQUENCE [LARGE SCALE GENOMIC DNA]</scope>
    <source>
        <strain evidence="1 2">NPDC050671</strain>
    </source>
</reference>
<organism evidence="1 2">
    <name type="scientific">Nocardia fusca</name>
    <dbReference type="NCBI Taxonomy" id="941183"/>
    <lineage>
        <taxon>Bacteria</taxon>
        <taxon>Bacillati</taxon>
        <taxon>Actinomycetota</taxon>
        <taxon>Actinomycetes</taxon>
        <taxon>Mycobacteriales</taxon>
        <taxon>Nocardiaceae</taxon>
        <taxon>Nocardia</taxon>
    </lineage>
</organism>
<comment type="caution">
    <text evidence="1">The sequence shown here is derived from an EMBL/GenBank/DDBJ whole genome shotgun (WGS) entry which is preliminary data.</text>
</comment>
<proteinExistence type="predicted"/>
<sequence length="137" mass="14950">MSDTTGWHEFAHVVKSTTHIAYIYENGSAYFPEGPTVVGPDDFTYAAARGKVHRLVRADEYEGWRPPARVIEDPAELDALPAGSVVMMTTWMRRAFVHAGGGRWWVAGPIRSEISAAEVLDGCAVVVLHAPENGDTP</sequence>
<keyword evidence="2" id="KW-1185">Reference proteome</keyword>
<evidence type="ECO:0000313" key="2">
    <source>
        <dbReference type="Proteomes" id="UP001551658"/>
    </source>
</evidence>
<name>A0ABV3FIV8_9NOCA</name>
<evidence type="ECO:0000313" key="1">
    <source>
        <dbReference type="EMBL" id="MEV0367545.1"/>
    </source>
</evidence>
<dbReference type="Proteomes" id="UP001551658">
    <property type="component" value="Unassembled WGS sequence"/>
</dbReference>
<dbReference type="EMBL" id="JBFAIH010000031">
    <property type="protein sequence ID" value="MEV0367545.1"/>
    <property type="molecule type" value="Genomic_DNA"/>
</dbReference>